<protein>
    <submittedName>
        <fullName evidence="1">Uncharacterized protein</fullName>
    </submittedName>
</protein>
<dbReference type="EMBL" id="HADY01007320">
    <property type="protein sequence ID" value="SBP45805.1"/>
    <property type="molecule type" value="Transcribed_RNA"/>
</dbReference>
<organism evidence="1">
    <name type="scientific">Nothobranchius furzeri</name>
    <name type="common">Turquoise killifish</name>
    <dbReference type="NCBI Taxonomy" id="105023"/>
    <lineage>
        <taxon>Eukaryota</taxon>
        <taxon>Metazoa</taxon>
        <taxon>Chordata</taxon>
        <taxon>Craniata</taxon>
        <taxon>Vertebrata</taxon>
        <taxon>Euteleostomi</taxon>
        <taxon>Actinopterygii</taxon>
        <taxon>Neopterygii</taxon>
        <taxon>Teleostei</taxon>
        <taxon>Neoteleostei</taxon>
        <taxon>Acanthomorphata</taxon>
        <taxon>Ovalentaria</taxon>
        <taxon>Atherinomorphae</taxon>
        <taxon>Cyprinodontiformes</taxon>
        <taxon>Nothobranchiidae</taxon>
        <taxon>Nothobranchius</taxon>
    </lineage>
</organism>
<dbReference type="AlphaFoldDB" id="A0A1A7ZV17"/>
<evidence type="ECO:0000313" key="1">
    <source>
        <dbReference type="EMBL" id="SBP45805.1"/>
    </source>
</evidence>
<name>A0A1A7ZV17_NOTFU</name>
<accession>A0A1A7ZV17</accession>
<gene>
    <name evidence="1" type="primary">Nfu_g_1_012909</name>
</gene>
<reference evidence="1" key="1">
    <citation type="submission" date="2016-05" db="EMBL/GenBank/DDBJ databases">
        <authorList>
            <person name="Lavstsen T."/>
            <person name="Jespersen J.S."/>
        </authorList>
    </citation>
    <scope>NUCLEOTIDE SEQUENCE</scope>
    <source>
        <tissue evidence="1">Brain</tissue>
    </source>
</reference>
<sequence length="133" mass="15116">MLRVIVTQVHMDLQLPVSGYKCSQPAVLLPLCSCSLTVLCSLLHFNCDWNQSRSKIMTVCSVAFIKVPFYCSAALNELLEQLCNKNHSVESERCFRKDRRTRTVWDSPLRSGLSWSHAFFSSCLVIVTSLTRL</sequence>
<proteinExistence type="predicted"/>
<reference evidence="1" key="2">
    <citation type="submission" date="2016-06" db="EMBL/GenBank/DDBJ databases">
        <title>The genome of a short-lived fish provides insights into sex chromosome evolution and the genetic control of aging.</title>
        <authorList>
            <person name="Reichwald K."/>
            <person name="Felder M."/>
            <person name="Petzold A."/>
            <person name="Koch P."/>
            <person name="Groth M."/>
            <person name="Platzer M."/>
        </authorList>
    </citation>
    <scope>NUCLEOTIDE SEQUENCE</scope>
    <source>
        <tissue evidence="1">Brain</tissue>
    </source>
</reference>